<evidence type="ECO:0007829" key="4">
    <source>
        <dbReference type="ProteomicsDB" id="A0A3B2WCR9"/>
    </source>
</evidence>
<protein>
    <submittedName>
        <fullName evidence="1">Solute carrier family 25, member 27</fullName>
    </submittedName>
</protein>
<keyword evidence="4" id="KW-1267">Proteomics identification</keyword>
<evidence type="ECO:0000313" key="2">
    <source>
        <dbReference type="MGI" id="MGI:1921261"/>
    </source>
</evidence>
<evidence type="ECO:0000313" key="3">
    <source>
        <dbReference type="Proteomes" id="UP000000589"/>
    </source>
</evidence>
<reference evidence="1" key="4">
    <citation type="submission" date="2025-09" db="UniProtKB">
        <authorList>
            <consortium name="Ensembl"/>
        </authorList>
    </citation>
    <scope>IDENTIFICATION</scope>
    <source>
        <strain evidence="1">C57BL/6J</strain>
    </source>
</reference>
<dbReference type="MGI" id="MGI:1921261">
    <property type="gene designation" value="Slc25a27"/>
</dbReference>
<reference evidence="1 3" key="1">
    <citation type="journal article" date="2009" name="PLoS Biol.">
        <title>Lineage-specific biology revealed by a finished genome assembly of the mouse.</title>
        <authorList>
            <consortium name="Mouse Genome Sequencing Consortium"/>
            <person name="Church D.M."/>
            <person name="Goodstadt L."/>
            <person name="Hillier L.W."/>
            <person name="Zody M.C."/>
            <person name="Goldstein S."/>
            <person name="She X."/>
            <person name="Bult C.J."/>
            <person name="Agarwala R."/>
            <person name="Cherry J.L."/>
            <person name="DiCuccio M."/>
            <person name="Hlavina W."/>
            <person name="Kapustin Y."/>
            <person name="Meric P."/>
            <person name="Maglott D."/>
            <person name="Birtle Z."/>
            <person name="Marques A.C."/>
            <person name="Graves T."/>
            <person name="Zhou S."/>
            <person name="Teague B."/>
            <person name="Potamousis K."/>
            <person name="Churas C."/>
            <person name="Place M."/>
            <person name="Herschleb J."/>
            <person name="Runnheim R."/>
            <person name="Forrest D."/>
            <person name="Amos-Landgraf J."/>
            <person name="Schwartz D.C."/>
            <person name="Cheng Z."/>
            <person name="Lindblad-Toh K."/>
            <person name="Eichler E.E."/>
            <person name="Ponting C.P."/>
        </authorList>
    </citation>
    <scope>NUCLEOTIDE SEQUENCE [LARGE SCALE GENOMIC DNA]</scope>
    <source>
        <strain evidence="1 3">C57BL/6J</strain>
    </source>
</reference>
<dbReference type="Ensembl" id="ENSMUST00000233442.2">
    <property type="protein sequence ID" value="ENSMUSP00000156649.2"/>
    <property type="gene ID" value="ENSMUSG00000023912.11"/>
</dbReference>
<dbReference type="GeneTree" id="ENSGT00940000160098"/>
<sequence>MPIAEEEKLLPLTQRWPRTSKFLLSGCAATVAELGTGRPRLGLPSEWLRHRAGGGMGGQPHSWLECIFRGWTLARMWSGAQ</sequence>
<name>A0A3B2WCR9_MOUSE</name>
<dbReference type="ExpressionAtlas" id="A0A3B2WCR9">
    <property type="expression patterns" value="baseline and differential"/>
</dbReference>
<reference evidence="1 3" key="2">
    <citation type="journal article" date="2011" name="PLoS Biol.">
        <title>Modernizing reference genome assemblies.</title>
        <authorList>
            <person name="Church D.M."/>
            <person name="Schneider V.A."/>
            <person name="Graves T."/>
            <person name="Auger K."/>
            <person name="Cunningham F."/>
            <person name="Bouk N."/>
            <person name="Chen H.C."/>
            <person name="Agarwala R."/>
            <person name="McLaren W.M."/>
            <person name="Ritchie G.R."/>
            <person name="Albracht D."/>
            <person name="Kremitzki M."/>
            <person name="Rock S."/>
            <person name="Kotkiewicz H."/>
            <person name="Kremitzki C."/>
            <person name="Wollam A."/>
            <person name="Trani L."/>
            <person name="Fulton L."/>
            <person name="Fulton R."/>
            <person name="Matthews L."/>
            <person name="Whitehead S."/>
            <person name="Chow W."/>
            <person name="Torrance J."/>
            <person name="Dunn M."/>
            <person name="Harden G."/>
            <person name="Threadgold G."/>
            <person name="Wood J."/>
            <person name="Collins J."/>
            <person name="Heath P."/>
            <person name="Griffiths G."/>
            <person name="Pelan S."/>
            <person name="Grafham D."/>
            <person name="Eichler E.E."/>
            <person name="Weinstock G."/>
            <person name="Mardis E.R."/>
            <person name="Wilson R.K."/>
            <person name="Howe K."/>
            <person name="Flicek P."/>
            <person name="Hubbard T."/>
        </authorList>
    </citation>
    <scope>NUCLEOTIDE SEQUENCE [LARGE SCALE GENOMIC DNA]</scope>
    <source>
        <strain evidence="1 3">C57BL/6J</strain>
    </source>
</reference>
<accession>A0A3B2WCR9</accession>
<dbReference type="AlphaFoldDB" id="A0A3B2WCR9"/>
<organism evidence="1 3">
    <name type="scientific">Mus musculus</name>
    <name type="common">Mouse</name>
    <dbReference type="NCBI Taxonomy" id="10090"/>
    <lineage>
        <taxon>Eukaryota</taxon>
        <taxon>Metazoa</taxon>
        <taxon>Chordata</taxon>
        <taxon>Craniata</taxon>
        <taxon>Vertebrata</taxon>
        <taxon>Euteleostomi</taxon>
        <taxon>Mammalia</taxon>
        <taxon>Eutheria</taxon>
        <taxon>Euarchontoglires</taxon>
        <taxon>Glires</taxon>
        <taxon>Rodentia</taxon>
        <taxon>Myomorpha</taxon>
        <taxon>Muroidea</taxon>
        <taxon>Muridae</taxon>
        <taxon>Murinae</taxon>
        <taxon>Mus</taxon>
        <taxon>Mus</taxon>
    </lineage>
</organism>
<gene>
    <name evidence="1 2" type="primary">Slc25a27</name>
</gene>
<dbReference type="Proteomes" id="UP000000589">
    <property type="component" value="Chromosome 17"/>
</dbReference>
<dbReference type="AGR" id="MGI:1921261"/>
<reference evidence="1" key="3">
    <citation type="submission" date="2025-08" db="UniProtKB">
        <authorList>
            <consortium name="Ensembl"/>
        </authorList>
    </citation>
    <scope>IDENTIFICATION</scope>
    <source>
        <strain evidence="1">C57BL/6J</strain>
    </source>
</reference>
<dbReference type="VEuPathDB" id="HostDB:ENSMUSG00000023912"/>
<evidence type="ECO:0000313" key="1">
    <source>
        <dbReference type="Ensembl" id="ENSMUSP00000156649.2"/>
    </source>
</evidence>
<dbReference type="Antibodypedia" id="4016">
    <property type="antibodies" value="87 antibodies from 23 providers"/>
</dbReference>
<keyword evidence="3" id="KW-1185">Reference proteome</keyword>
<dbReference type="Bgee" id="ENSMUSG00000023912">
    <property type="expression patterns" value="Expressed in rostral migratory stream and 212 other cell types or tissues"/>
</dbReference>
<proteinExistence type="evidence at protein level"/>